<dbReference type="Gene3D" id="3.40.50.300">
    <property type="entry name" value="P-loop containing nucleotide triphosphate hydrolases"/>
    <property type="match status" value="1"/>
</dbReference>
<feature type="region of interest" description="Disordered" evidence="1">
    <location>
        <begin position="485"/>
        <end position="520"/>
    </location>
</feature>
<gene>
    <name evidence="3" type="ORF">CLAFUR5_10225</name>
</gene>
<protein>
    <recommendedName>
        <fullName evidence="2">AAA+ ATPase domain-containing protein</fullName>
    </recommendedName>
</protein>
<dbReference type="EMBL" id="CP090169">
    <property type="protein sequence ID" value="UJO20154.1"/>
    <property type="molecule type" value="Genomic_DNA"/>
</dbReference>
<dbReference type="KEGG" id="ffu:CLAFUR5_10225"/>
<feature type="compositionally biased region" description="Acidic residues" evidence="1">
    <location>
        <begin position="821"/>
        <end position="830"/>
    </location>
</feature>
<evidence type="ECO:0000259" key="2">
    <source>
        <dbReference type="SMART" id="SM00382"/>
    </source>
</evidence>
<reference evidence="3" key="1">
    <citation type="submission" date="2021-12" db="EMBL/GenBank/DDBJ databases">
        <authorList>
            <person name="Zaccaron A."/>
            <person name="Stergiopoulos I."/>
        </authorList>
    </citation>
    <scope>NUCLEOTIDE SEQUENCE</scope>
    <source>
        <strain evidence="3">Race5_Kim</strain>
    </source>
</reference>
<dbReference type="Pfam" id="PF22942">
    <property type="entry name" value="DUF7025"/>
    <property type="match status" value="1"/>
</dbReference>
<dbReference type="GO" id="GO:0016887">
    <property type="term" value="F:ATP hydrolysis activity"/>
    <property type="evidence" value="ECO:0007669"/>
    <property type="project" value="InterPro"/>
</dbReference>
<feature type="compositionally biased region" description="Basic and acidic residues" evidence="1">
    <location>
        <begin position="831"/>
        <end position="853"/>
    </location>
</feature>
<proteinExistence type="predicted"/>
<dbReference type="SUPFAM" id="SSF52540">
    <property type="entry name" value="P-loop containing nucleoside triphosphate hydrolases"/>
    <property type="match status" value="1"/>
</dbReference>
<dbReference type="OrthoDB" id="10042665at2759"/>
<feature type="region of interest" description="Disordered" evidence="1">
    <location>
        <begin position="1"/>
        <end position="29"/>
    </location>
</feature>
<dbReference type="Proteomes" id="UP000756132">
    <property type="component" value="Chromosome 7"/>
</dbReference>
<dbReference type="InterPro" id="IPR027417">
    <property type="entry name" value="P-loop_NTPase"/>
</dbReference>
<accession>A0A9Q8URT6</accession>
<feature type="compositionally biased region" description="Basic and acidic residues" evidence="1">
    <location>
        <begin position="79"/>
        <end position="88"/>
    </location>
</feature>
<name>A0A9Q8URT6_PASFU</name>
<feature type="domain" description="AAA+ ATPase" evidence="2">
    <location>
        <begin position="614"/>
        <end position="749"/>
    </location>
</feature>
<dbReference type="PANTHER" id="PTHR46411:SF3">
    <property type="entry name" value="AAA+ ATPASE DOMAIN-CONTAINING PROTEIN"/>
    <property type="match status" value="1"/>
</dbReference>
<dbReference type="RefSeq" id="XP_047764520.1">
    <property type="nucleotide sequence ID" value="XM_047909373.1"/>
</dbReference>
<dbReference type="GeneID" id="71990103"/>
<dbReference type="CDD" id="cd19481">
    <property type="entry name" value="RecA-like_protease"/>
    <property type="match status" value="1"/>
</dbReference>
<feature type="compositionally biased region" description="Acidic residues" evidence="1">
    <location>
        <begin position="506"/>
        <end position="517"/>
    </location>
</feature>
<dbReference type="GO" id="GO:0005524">
    <property type="term" value="F:ATP binding"/>
    <property type="evidence" value="ECO:0007669"/>
    <property type="project" value="InterPro"/>
</dbReference>
<dbReference type="AlphaFoldDB" id="A0A9Q8URT6"/>
<feature type="compositionally biased region" description="Basic and acidic residues" evidence="1">
    <location>
        <begin position="1"/>
        <end position="10"/>
    </location>
</feature>
<dbReference type="InterPro" id="IPR003593">
    <property type="entry name" value="AAA+_ATPase"/>
</dbReference>
<dbReference type="SMART" id="SM00382">
    <property type="entry name" value="AAA"/>
    <property type="match status" value="1"/>
</dbReference>
<reference evidence="3" key="2">
    <citation type="journal article" date="2022" name="Microb. Genom.">
        <title>A chromosome-scale genome assembly of the tomato pathogen Cladosporium fulvum reveals a compartmentalized genome architecture and the presence of a dispensable chromosome.</title>
        <authorList>
            <person name="Zaccaron A.Z."/>
            <person name="Chen L.H."/>
            <person name="Samaras A."/>
            <person name="Stergiopoulos I."/>
        </authorList>
    </citation>
    <scope>NUCLEOTIDE SEQUENCE</scope>
    <source>
        <strain evidence="3">Race5_Kim</strain>
    </source>
</reference>
<feature type="compositionally biased region" description="Low complexity" evidence="1">
    <location>
        <begin position="17"/>
        <end position="29"/>
    </location>
</feature>
<evidence type="ECO:0000313" key="3">
    <source>
        <dbReference type="EMBL" id="UJO20154.1"/>
    </source>
</evidence>
<feature type="region of interest" description="Disordered" evidence="1">
    <location>
        <begin position="820"/>
        <end position="907"/>
    </location>
</feature>
<evidence type="ECO:0000313" key="4">
    <source>
        <dbReference type="Proteomes" id="UP000756132"/>
    </source>
</evidence>
<dbReference type="InterPro" id="IPR003959">
    <property type="entry name" value="ATPase_AAA_core"/>
</dbReference>
<keyword evidence="4" id="KW-1185">Reference proteome</keyword>
<feature type="compositionally biased region" description="Pro residues" evidence="1">
    <location>
        <begin position="871"/>
        <end position="889"/>
    </location>
</feature>
<organism evidence="3 4">
    <name type="scientific">Passalora fulva</name>
    <name type="common">Tomato leaf mold</name>
    <name type="synonym">Cladosporium fulvum</name>
    <dbReference type="NCBI Taxonomy" id="5499"/>
    <lineage>
        <taxon>Eukaryota</taxon>
        <taxon>Fungi</taxon>
        <taxon>Dikarya</taxon>
        <taxon>Ascomycota</taxon>
        <taxon>Pezizomycotina</taxon>
        <taxon>Dothideomycetes</taxon>
        <taxon>Dothideomycetidae</taxon>
        <taxon>Mycosphaerellales</taxon>
        <taxon>Mycosphaerellaceae</taxon>
        <taxon>Fulvia</taxon>
    </lineage>
</organism>
<dbReference type="Pfam" id="PF00004">
    <property type="entry name" value="AAA"/>
    <property type="match status" value="1"/>
</dbReference>
<evidence type="ECO:0000256" key="1">
    <source>
        <dbReference type="SAM" id="MobiDB-lite"/>
    </source>
</evidence>
<feature type="compositionally biased region" description="Acidic residues" evidence="1">
    <location>
        <begin position="89"/>
        <end position="99"/>
    </location>
</feature>
<dbReference type="PANTHER" id="PTHR46411">
    <property type="entry name" value="FAMILY ATPASE, PUTATIVE-RELATED"/>
    <property type="match status" value="1"/>
</dbReference>
<dbReference type="InterPro" id="IPR054289">
    <property type="entry name" value="DUF7025"/>
</dbReference>
<sequence length="933" mass="104973">MAPKNIKEIIEMDDEPSPSSSGASSPVVVGSTTVIENLVERLQKLERKSARQKSCSDVDSDSESEAEDESSKKKHHHSDKPEHDTLEKDQDDDEEETPIETDHQALIKKLYEGKLKCKCCTNWVSKYPQGIEKPTEQTKESWRSAALLLRYKKSHSDLGEDPFQLHSVTIQSPHLRKLAQEVLHDYPAIDTSLQKLVFKAPFWPFYHRWNLLEGYRASVLQSSTDGEEVGHVNTLYDVLHEELRDALATSKELAANGNIDFDLLWTIFPPGCVAFERIGTVDRCYLVTDCEYGSSKRTEASYFLVHLAYLDYDGDMYGWTKTKTYMFGFKDVRRISELKLVPKEYRQGADEVISRLVERGNKAKSLVTGAYKAYRGFIDNHKSEPWVDGRIMVDTTEYYKNMSCRHFVANFYPIGLQSIVPEGEVCLAGTDGDDVAKNTVIEDVHIQQQPPSKPHPDDLMDPFANLSFPPMPPMPYCPPDQPRLKKKGKRFGKSPKAADFSWAYPSEDEPTPEDDGLGTDSTVATSMETMHGWTHCVFGIEPEAFCPPTVAGYCLTTKIWTSFAVDNIFDIEWNDVAFEKLVMPSPRKRLLKALVQEHKKHKDHSDDVIRGKGQGLVLLLAGPPGTGKTLTAESVADKLRLPLYALDANQLGERENNDFDPENIEDELNKVFKLAAAWDAVLLLEEADAFLEPRVDDDDARERNKRIAAFLRVLEYYKGILILTTNRSTHFDDALYSRIHLTLRFPSLDEDAKKAVWRNFLDPVTVDITDQDFDELAQEDMNGRQIKNVVKMARLLAEAEEEELGVGHLMDVISVIKDSDADAEDDDDESHNDSDSDAGTERDSVTGEKKSETPTHPIHPVDPFANMGMKAPPPPAPAYPYTNPAPNPFATPNLDRLPPPPFEQGAEMVPHDRHTIKLPAGPGSKWCYSVSVG</sequence>
<feature type="region of interest" description="Disordered" evidence="1">
    <location>
        <begin position="45"/>
        <end position="99"/>
    </location>
</feature>
<feature type="compositionally biased region" description="Acidic residues" evidence="1">
    <location>
        <begin position="58"/>
        <end position="68"/>
    </location>
</feature>